<keyword evidence="3" id="KW-1185">Reference proteome</keyword>
<dbReference type="EMBL" id="CP047491">
    <property type="protein sequence ID" value="QHQ40168.1"/>
    <property type="molecule type" value="Genomic_DNA"/>
</dbReference>
<reference evidence="1 4" key="2">
    <citation type="submission" date="2020-08" db="EMBL/GenBank/DDBJ databases">
        <title>Genomic Encyclopedia of Type Strains, Phase IV (KMG-IV): sequencing the most valuable type-strain genomes for metagenomic binning, comparative biology and taxonomic classification.</title>
        <authorList>
            <person name="Goeker M."/>
        </authorList>
    </citation>
    <scope>NUCLEOTIDE SEQUENCE [LARGE SCALE GENOMIC DNA]</scope>
    <source>
        <strain evidence="1 4">DSM 11525</strain>
    </source>
</reference>
<evidence type="ECO:0000313" key="1">
    <source>
        <dbReference type="EMBL" id="MBB5212549.1"/>
    </source>
</evidence>
<evidence type="ECO:0000313" key="4">
    <source>
        <dbReference type="Proteomes" id="UP000563601"/>
    </source>
</evidence>
<dbReference type="PROSITE" id="PS51257">
    <property type="entry name" value="PROKAR_LIPOPROTEIN"/>
    <property type="match status" value="1"/>
</dbReference>
<name>A0A6P1TBN0_9GAMM</name>
<protein>
    <submittedName>
        <fullName evidence="1">Uncharacterized protein</fullName>
    </submittedName>
</protein>
<dbReference type="Proteomes" id="UP000464675">
    <property type="component" value="Chromosome"/>
</dbReference>
<proteinExistence type="predicted"/>
<reference evidence="2 3" key="1">
    <citation type="submission" date="2020-01" db="EMBL/GenBank/DDBJ databases">
        <title>The possibility of degradation of plastic by Microbulbifer hydrolyticus IRE-31.</title>
        <authorList>
            <person name="Liu L."/>
        </authorList>
    </citation>
    <scope>NUCLEOTIDE SEQUENCE [LARGE SCALE GENOMIC DNA]</scope>
    <source>
        <strain evidence="2 3">IRE-31</strain>
    </source>
</reference>
<evidence type="ECO:0000313" key="3">
    <source>
        <dbReference type="Proteomes" id="UP000464675"/>
    </source>
</evidence>
<evidence type="ECO:0000313" key="2">
    <source>
        <dbReference type="EMBL" id="QHQ40168.1"/>
    </source>
</evidence>
<accession>A0A6P1TBN0</accession>
<organism evidence="1 4">
    <name type="scientific">Microbulbifer hydrolyticus</name>
    <dbReference type="NCBI Taxonomy" id="48074"/>
    <lineage>
        <taxon>Bacteria</taxon>
        <taxon>Pseudomonadati</taxon>
        <taxon>Pseudomonadota</taxon>
        <taxon>Gammaproteobacteria</taxon>
        <taxon>Cellvibrionales</taxon>
        <taxon>Microbulbiferaceae</taxon>
        <taxon>Microbulbifer</taxon>
    </lineage>
</organism>
<dbReference type="Proteomes" id="UP000563601">
    <property type="component" value="Unassembled WGS sequence"/>
</dbReference>
<dbReference type="EMBL" id="JACHHR010000003">
    <property type="protein sequence ID" value="MBB5212549.1"/>
    <property type="molecule type" value="Genomic_DNA"/>
</dbReference>
<dbReference type="OrthoDB" id="6405795at2"/>
<dbReference type="RefSeq" id="WP_161859466.1">
    <property type="nucleotide sequence ID" value="NZ_CP047491.1"/>
</dbReference>
<sequence length="158" mass="17571">MKFKVVLQLTVANFLLGCVGTKNISRDSEYVKLVGSCYSLQLDMRARKSVCWEIGSPVLSPDDYDDCFVGDAVYSVKSGTQIVINHIIMQRFGTYGICPQIKAEIIEGDVQGEEIYIPLCSSVGSVSWLDSESWSWERGDPIVLKEKYVKSCDINAAI</sequence>
<dbReference type="AlphaFoldDB" id="A0A6P1TBN0"/>
<gene>
    <name evidence="2" type="ORF">GTQ55_15060</name>
    <name evidence="1" type="ORF">HNQ53_002774</name>
</gene>